<protein>
    <submittedName>
        <fullName evidence="2">Uncharacterized protein</fullName>
    </submittedName>
</protein>
<feature type="transmembrane region" description="Helical" evidence="1">
    <location>
        <begin position="95"/>
        <end position="114"/>
    </location>
</feature>
<reference evidence="2 3" key="1">
    <citation type="submission" date="2019-02" db="EMBL/GenBank/DDBJ databases">
        <title>Deep-cultivation of Planctomycetes and their phenomic and genomic characterization uncovers novel biology.</title>
        <authorList>
            <person name="Wiegand S."/>
            <person name="Jogler M."/>
            <person name="Boedeker C."/>
            <person name="Pinto D."/>
            <person name="Vollmers J."/>
            <person name="Rivas-Marin E."/>
            <person name="Kohn T."/>
            <person name="Peeters S.H."/>
            <person name="Heuer A."/>
            <person name="Rast P."/>
            <person name="Oberbeckmann S."/>
            <person name="Bunk B."/>
            <person name="Jeske O."/>
            <person name="Meyerdierks A."/>
            <person name="Storesund J.E."/>
            <person name="Kallscheuer N."/>
            <person name="Luecker S."/>
            <person name="Lage O.M."/>
            <person name="Pohl T."/>
            <person name="Merkel B.J."/>
            <person name="Hornburger P."/>
            <person name="Mueller R.-W."/>
            <person name="Bruemmer F."/>
            <person name="Labrenz M."/>
            <person name="Spormann A.M."/>
            <person name="Op Den Camp H."/>
            <person name="Overmann J."/>
            <person name="Amann R."/>
            <person name="Jetten M.S.M."/>
            <person name="Mascher T."/>
            <person name="Medema M.H."/>
            <person name="Devos D.P."/>
            <person name="Kaster A.-K."/>
            <person name="Ovreas L."/>
            <person name="Rohde M."/>
            <person name="Galperin M.Y."/>
            <person name="Jogler C."/>
        </authorList>
    </citation>
    <scope>NUCLEOTIDE SEQUENCE [LARGE SCALE GENOMIC DNA]</scope>
    <source>
        <strain evidence="2 3">KOR42</strain>
    </source>
</reference>
<proteinExistence type="predicted"/>
<dbReference type="EMBL" id="SIHI01000031">
    <property type="protein sequence ID" value="TWT43563.1"/>
    <property type="molecule type" value="Genomic_DNA"/>
</dbReference>
<organism evidence="2 3">
    <name type="scientific">Thalassoglobus neptunius</name>
    <dbReference type="NCBI Taxonomy" id="1938619"/>
    <lineage>
        <taxon>Bacteria</taxon>
        <taxon>Pseudomonadati</taxon>
        <taxon>Planctomycetota</taxon>
        <taxon>Planctomycetia</taxon>
        <taxon>Planctomycetales</taxon>
        <taxon>Planctomycetaceae</taxon>
        <taxon>Thalassoglobus</taxon>
    </lineage>
</organism>
<dbReference type="OrthoDB" id="254731at2"/>
<evidence type="ECO:0000313" key="3">
    <source>
        <dbReference type="Proteomes" id="UP000317243"/>
    </source>
</evidence>
<keyword evidence="1" id="KW-0812">Transmembrane</keyword>
<feature type="transmembrane region" description="Helical" evidence="1">
    <location>
        <begin position="120"/>
        <end position="140"/>
    </location>
</feature>
<gene>
    <name evidence="2" type="ORF">KOR42_44430</name>
</gene>
<dbReference type="AlphaFoldDB" id="A0A5C5W042"/>
<evidence type="ECO:0000256" key="1">
    <source>
        <dbReference type="SAM" id="Phobius"/>
    </source>
</evidence>
<keyword evidence="1" id="KW-1133">Transmembrane helix</keyword>
<sequence length="281" mass="30436">MTDGVPQAAETSGAESELSNFRGKQYWLRGVVLLVALNALFLAVVVTWVYFDSGAPSRSSPFLNKFRWWSQPWGVYVPAVADALGAGASQGAAMLGVLLSCFSLLLVILSLKGVRNAGELVLPIFAGAIGIGWLLLGVNWDVIRLRGQSMELARHVEGVSEFARQLEEEWPDQDGEIEGFGAFLGYPYGTPRTLLMLGEACVPKTELRIAAVERTPGESIRFQLSGGSSDVWFEWRVVENAPASFAGGLQQNYSPKASFMVADKLFLVRYALSGPEPSGSL</sequence>
<keyword evidence="3" id="KW-1185">Reference proteome</keyword>
<name>A0A5C5W042_9PLAN</name>
<dbReference type="RefSeq" id="WP_146511800.1">
    <property type="nucleotide sequence ID" value="NZ_SIHI01000031.1"/>
</dbReference>
<comment type="caution">
    <text evidence="2">The sequence shown here is derived from an EMBL/GenBank/DDBJ whole genome shotgun (WGS) entry which is preliminary data.</text>
</comment>
<accession>A0A5C5W042</accession>
<evidence type="ECO:0000313" key="2">
    <source>
        <dbReference type="EMBL" id="TWT43563.1"/>
    </source>
</evidence>
<dbReference type="Proteomes" id="UP000317243">
    <property type="component" value="Unassembled WGS sequence"/>
</dbReference>
<feature type="transmembrane region" description="Helical" evidence="1">
    <location>
        <begin position="26"/>
        <end position="51"/>
    </location>
</feature>
<keyword evidence="1" id="KW-0472">Membrane</keyword>